<protein>
    <submittedName>
        <fullName evidence="1">Uncharacterized protein</fullName>
    </submittedName>
</protein>
<dbReference type="AlphaFoldDB" id="W7E403"/>
<dbReference type="GeneID" id="26252673"/>
<name>W7E403_BIPV3</name>
<reference evidence="1 2" key="1">
    <citation type="journal article" date="2013" name="PLoS Genet.">
        <title>Comparative genome structure, secondary metabolite, and effector coding capacity across Cochliobolus pathogens.</title>
        <authorList>
            <person name="Condon B.J."/>
            <person name="Leng Y."/>
            <person name="Wu D."/>
            <person name="Bushley K.E."/>
            <person name="Ohm R.A."/>
            <person name="Otillar R."/>
            <person name="Martin J."/>
            <person name="Schackwitz W."/>
            <person name="Grimwood J."/>
            <person name="MohdZainudin N."/>
            <person name="Xue C."/>
            <person name="Wang R."/>
            <person name="Manning V.A."/>
            <person name="Dhillon B."/>
            <person name="Tu Z.J."/>
            <person name="Steffenson B.J."/>
            <person name="Salamov A."/>
            <person name="Sun H."/>
            <person name="Lowry S."/>
            <person name="LaButti K."/>
            <person name="Han J."/>
            <person name="Copeland A."/>
            <person name="Lindquist E."/>
            <person name="Barry K."/>
            <person name="Schmutz J."/>
            <person name="Baker S.E."/>
            <person name="Ciuffetti L.M."/>
            <person name="Grigoriev I.V."/>
            <person name="Zhong S."/>
            <person name="Turgeon B.G."/>
        </authorList>
    </citation>
    <scope>NUCLEOTIDE SEQUENCE [LARGE SCALE GENOMIC DNA]</scope>
    <source>
        <strain evidence="1 2">FI3</strain>
    </source>
</reference>
<organism evidence="1 2">
    <name type="scientific">Bipolaris victoriae (strain FI3)</name>
    <name type="common">Victoria blight of oats agent</name>
    <name type="synonym">Cochliobolus victoriae</name>
    <dbReference type="NCBI Taxonomy" id="930091"/>
    <lineage>
        <taxon>Eukaryota</taxon>
        <taxon>Fungi</taxon>
        <taxon>Dikarya</taxon>
        <taxon>Ascomycota</taxon>
        <taxon>Pezizomycotina</taxon>
        <taxon>Dothideomycetes</taxon>
        <taxon>Pleosporomycetidae</taxon>
        <taxon>Pleosporales</taxon>
        <taxon>Pleosporineae</taxon>
        <taxon>Pleosporaceae</taxon>
        <taxon>Bipolaris</taxon>
    </lineage>
</organism>
<sequence>MATTIFAICGHDDDAIKAAKNHIEESQHLDRNLWEGSFLAYQTVAEQLCLDGSYSEAQKILEKATEGVLPFDAGPRKSKSDLSLAAIALLDLGDLNWKGDGHGHHQRDRARKKYNESLSFDTTRYERYIDVLQCYRKTGIHSCIIDFFGGAYQEEGNSLLSDTKLRNWAEVVDRTFAKAIETAEGSQMEQFHIMKTYGDILYRCGDKRREDDIVRQWVIALKHGQPLASSTAAIGWPDMFSIIDPLAYIYLKRAEKALRETKRAGKAGSMATTKVRTKFDTATQHLDLIKGLKQKTDIWMNTDVTCCSVRYYKIAQKPQEASSTVSKVVAVLIGILSDNDESNDWFAYLQLGRIMEALQDKKNSNEAWKRVEKMTPFTANVSPWFLCDECKQSIHLPEGLYVCMESFQLRFFHSGCYGDLEKDKSQTRSIGLHKVAVILPNANGTGCTINAKQKEENKMSLSLWKAKIQAKHILPEDHVDMSSTCSTPVVPAWPEIPTPISPVDKCTRPSFQRRLKSDTE</sequence>
<dbReference type="Proteomes" id="UP000054337">
    <property type="component" value="Unassembled WGS sequence"/>
</dbReference>
<gene>
    <name evidence="1" type="ORF">COCVIDRAFT_21221</name>
</gene>
<evidence type="ECO:0000313" key="2">
    <source>
        <dbReference type="Proteomes" id="UP000054337"/>
    </source>
</evidence>
<dbReference type="EMBL" id="KI968901">
    <property type="protein sequence ID" value="EUN20715.1"/>
    <property type="molecule type" value="Genomic_DNA"/>
</dbReference>
<dbReference type="HOGENOM" id="CLU_523710_0_0_1"/>
<evidence type="ECO:0000313" key="1">
    <source>
        <dbReference type="EMBL" id="EUN20715.1"/>
    </source>
</evidence>
<proteinExistence type="predicted"/>
<dbReference type="RefSeq" id="XP_014550289.1">
    <property type="nucleotide sequence ID" value="XM_014694803.1"/>
</dbReference>
<dbReference type="Gene3D" id="1.25.40.10">
    <property type="entry name" value="Tetratricopeptide repeat domain"/>
    <property type="match status" value="1"/>
</dbReference>
<keyword evidence="2" id="KW-1185">Reference proteome</keyword>
<dbReference type="InterPro" id="IPR011990">
    <property type="entry name" value="TPR-like_helical_dom_sf"/>
</dbReference>
<accession>W7E403</accession>